<dbReference type="InterPro" id="IPR054189">
    <property type="entry name" value="DUF6894"/>
</dbReference>
<dbReference type="AlphaFoldDB" id="A0A512JI35"/>
<proteinExistence type="predicted"/>
<dbReference type="Pfam" id="PF21834">
    <property type="entry name" value="DUF6894"/>
    <property type="match status" value="1"/>
</dbReference>
<reference evidence="2 3" key="1">
    <citation type="submission" date="2019-07" db="EMBL/GenBank/DDBJ databases">
        <title>Whole genome shotgun sequence of Methylobacterium gnaphalii NBRC 107716.</title>
        <authorList>
            <person name="Hosoyama A."/>
            <person name="Uohara A."/>
            <person name="Ohji S."/>
            <person name="Ichikawa N."/>
        </authorList>
    </citation>
    <scope>NUCLEOTIDE SEQUENCE [LARGE SCALE GENOMIC DNA]</scope>
    <source>
        <strain evidence="2 3">NBRC 107716</strain>
    </source>
</reference>
<evidence type="ECO:0000313" key="3">
    <source>
        <dbReference type="Proteomes" id="UP000321750"/>
    </source>
</evidence>
<sequence>MLARYYFDLDDGQTIIRDEDGVIADNFAQAVEQARRAVEEMRASGELPETTDGWFLIIRDEDGDELKRVQL</sequence>
<comment type="caution">
    <text evidence="2">The sequence shown here is derived from an EMBL/GenBank/DDBJ whole genome shotgun (WGS) entry which is preliminary data.</text>
</comment>
<accession>A0A512JI35</accession>
<dbReference type="Proteomes" id="UP000321750">
    <property type="component" value="Unassembled WGS sequence"/>
</dbReference>
<protein>
    <recommendedName>
        <fullName evidence="1">DUF6894 domain-containing protein</fullName>
    </recommendedName>
</protein>
<gene>
    <name evidence="2" type="ORF">MGN01_14620</name>
</gene>
<organism evidence="2 3">
    <name type="scientific">Methylobacterium gnaphalii</name>
    <dbReference type="NCBI Taxonomy" id="1010610"/>
    <lineage>
        <taxon>Bacteria</taxon>
        <taxon>Pseudomonadati</taxon>
        <taxon>Pseudomonadota</taxon>
        <taxon>Alphaproteobacteria</taxon>
        <taxon>Hyphomicrobiales</taxon>
        <taxon>Methylobacteriaceae</taxon>
        <taxon>Methylobacterium</taxon>
    </lineage>
</organism>
<feature type="domain" description="DUF6894" evidence="1">
    <location>
        <begin position="4"/>
        <end position="70"/>
    </location>
</feature>
<evidence type="ECO:0000313" key="2">
    <source>
        <dbReference type="EMBL" id="GEP09617.1"/>
    </source>
</evidence>
<dbReference type="RefSeq" id="WP_238257653.1">
    <property type="nucleotide sequence ID" value="NZ_BJZV01000006.1"/>
</dbReference>
<keyword evidence="3" id="KW-1185">Reference proteome</keyword>
<dbReference type="EMBL" id="BJZV01000006">
    <property type="protein sequence ID" value="GEP09617.1"/>
    <property type="molecule type" value="Genomic_DNA"/>
</dbReference>
<name>A0A512JI35_9HYPH</name>
<evidence type="ECO:0000259" key="1">
    <source>
        <dbReference type="Pfam" id="PF21834"/>
    </source>
</evidence>